<dbReference type="Proteomes" id="UP000655225">
    <property type="component" value="Unassembled WGS sequence"/>
</dbReference>
<dbReference type="Pfam" id="PF03195">
    <property type="entry name" value="LOB"/>
    <property type="match status" value="1"/>
</dbReference>
<evidence type="ECO:0000259" key="2">
    <source>
        <dbReference type="PROSITE" id="PS50891"/>
    </source>
</evidence>
<dbReference type="PANTHER" id="PTHR31301:SF77">
    <property type="entry name" value="LOB DOMAIN-CONTAINING PROTEIN 1-LIKE"/>
    <property type="match status" value="1"/>
</dbReference>
<dbReference type="AlphaFoldDB" id="A0A834YHQ3"/>
<dbReference type="EMBL" id="JABCRI010000021">
    <property type="protein sequence ID" value="KAF8379996.1"/>
    <property type="molecule type" value="Genomic_DNA"/>
</dbReference>
<comment type="similarity">
    <text evidence="1">Belongs to the LOB domain-containing protein family.</text>
</comment>
<evidence type="ECO:0000313" key="4">
    <source>
        <dbReference type="Proteomes" id="UP000655225"/>
    </source>
</evidence>
<dbReference type="PANTHER" id="PTHR31301">
    <property type="entry name" value="LOB DOMAIN-CONTAINING PROTEIN 4-RELATED"/>
    <property type="match status" value="1"/>
</dbReference>
<feature type="domain" description="LOB" evidence="2">
    <location>
        <begin position="13"/>
        <end position="114"/>
    </location>
</feature>
<organism evidence="3 4">
    <name type="scientific">Tetracentron sinense</name>
    <name type="common">Spur-leaf</name>
    <dbReference type="NCBI Taxonomy" id="13715"/>
    <lineage>
        <taxon>Eukaryota</taxon>
        <taxon>Viridiplantae</taxon>
        <taxon>Streptophyta</taxon>
        <taxon>Embryophyta</taxon>
        <taxon>Tracheophyta</taxon>
        <taxon>Spermatophyta</taxon>
        <taxon>Magnoliopsida</taxon>
        <taxon>Trochodendrales</taxon>
        <taxon>Trochodendraceae</taxon>
        <taxon>Tetracentron</taxon>
    </lineage>
</organism>
<sequence>MSTQKPERAKMNQPCAACRTLRRRCSDNCLLAPYFLIEEIDKFACVHKLFGAKNVIKMLQRLEETKREDAVNSMAYEARMRLRDPVYGSTGIIFNLQKHILELGKELELTRAQVVESQEQRDELLRLLMDDHNLRPFSSIGDTTLDYDFLQTDNMVGYDLLNFH</sequence>
<reference evidence="3 4" key="1">
    <citation type="submission" date="2020-04" db="EMBL/GenBank/DDBJ databases">
        <title>Plant Genome Project.</title>
        <authorList>
            <person name="Zhang R.-G."/>
        </authorList>
    </citation>
    <scope>NUCLEOTIDE SEQUENCE [LARGE SCALE GENOMIC DNA]</scope>
    <source>
        <strain evidence="3">YNK0</strain>
        <tissue evidence="3">Leaf</tissue>
    </source>
</reference>
<protein>
    <recommendedName>
        <fullName evidence="2">LOB domain-containing protein</fullName>
    </recommendedName>
</protein>
<dbReference type="PROSITE" id="PS50891">
    <property type="entry name" value="LOB"/>
    <property type="match status" value="1"/>
</dbReference>
<dbReference type="OrthoDB" id="1137559at2759"/>
<name>A0A834YHQ3_TETSI</name>
<evidence type="ECO:0000256" key="1">
    <source>
        <dbReference type="ARBA" id="ARBA00005474"/>
    </source>
</evidence>
<dbReference type="InterPro" id="IPR004883">
    <property type="entry name" value="LOB"/>
</dbReference>
<gene>
    <name evidence="3" type="ORF">HHK36_027465</name>
</gene>
<proteinExistence type="inferred from homology"/>
<accession>A0A834YHQ3</accession>
<keyword evidence="4" id="KW-1185">Reference proteome</keyword>
<evidence type="ECO:0000313" key="3">
    <source>
        <dbReference type="EMBL" id="KAF8379996.1"/>
    </source>
</evidence>
<comment type="caution">
    <text evidence="3">The sequence shown here is derived from an EMBL/GenBank/DDBJ whole genome shotgun (WGS) entry which is preliminary data.</text>
</comment>